<protein>
    <submittedName>
        <fullName evidence="2">Uncharacterized protein</fullName>
    </submittedName>
</protein>
<gene>
    <name evidence="2" type="ORF">COCMIDRAFT_28692</name>
</gene>
<sequence length="145" mass="15343">MVADAALASGMQDEISFPRGGVRTRDGLKDDGQQHDQGIDDCATRLYVLDRVGLASVEDADAWRATLLEAEAASGCALAGTKREGRGGERYASSRAWMLRAAVLGIGLKGLGEWSYNDCPEKKEGGGRQPTTSLLQGDSEIAEIG</sequence>
<dbReference type="EMBL" id="KI964051">
    <property type="protein sequence ID" value="EUC42724.1"/>
    <property type="molecule type" value="Genomic_DNA"/>
</dbReference>
<evidence type="ECO:0000313" key="3">
    <source>
        <dbReference type="Proteomes" id="UP000054032"/>
    </source>
</evidence>
<dbReference type="KEGG" id="bor:COCMIDRAFT_28692"/>
<accession>W6Z589</accession>
<dbReference type="GeneID" id="19121355"/>
<dbReference type="RefSeq" id="XP_007690747.1">
    <property type="nucleotide sequence ID" value="XM_007692557.1"/>
</dbReference>
<name>W6Z589_COCMI</name>
<dbReference type="Proteomes" id="UP000054032">
    <property type="component" value="Unassembled WGS sequence"/>
</dbReference>
<feature type="region of interest" description="Disordered" evidence="1">
    <location>
        <begin position="121"/>
        <end position="145"/>
    </location>
</feature>
<dbReference type="AlphaFoldDB" id="W6Z589"/>
<evidence type="ECO:0000256" key="1">
    <source>
        <dbReference type="SAM" id="MobiDB-lite"/>
    </source>
</evidence>
<feature type="region of interest" description="Disordered" evidence="1">
    <location>
        <begin position="16"/>
        <end position="36"/>
    </location>
</feature>
<reference evidence="2 3" key="1">
    <citation type="journal article" date="2013" name="PLoS Genet.">
        <title>Comparative genome structure, secondary metabolite, and effector coding capacity across Cochliobolus pathogens.</title>
        <authorList>
            <person name="Condon B.J."/>
            <person name="Leng Y."/>
            <person name="Wu D."/>
            <person name="Bushley K.E."/>
            <person name="Ohm R.A."/>
            <person name="Otillar R."/>
            <person name="Martin J."/>
            <person name="Schackwitz W."/>
            <person name="Grimwood J."/>
            <person name="MohdZainudin N."/>
            <person name="Xue C."/>
            <person name="Wang R."/>
            <person name="Manning V.A."/>
            <person name="Dhillon B."/>
            <person name="Tu Z.J."/>
            <person name="Steffenson B.J."/>
            <person name="Salamov A."/>
            <person name="Sun H."/>
            <person name="Lowry S."/>
            <person name="LaButti K."/>
            <person name="Han J."/>
            <person name="Copeland A."/>
            <person name="Lindquist E."/>
            <person name="Barry K."/>
            <person name="Schmutz J."/>
            <person name="Baker S.E."/>
            <person name="Ciuffetti L.M."/>
            <person name="Grigoriev I.V."/>
            <person name="Zhong S."/>
            <person name="Turgeon B.G."/>
        </authorList>
    </citation>
    <scope>NUCLEOTIDE SEQUENCE [LARGE SCALE GENOMIC DNA]</scope>
    <source>
        <strain evidence="2 3">ATCC 44560</strain>
    </source>
</reference>
<organism evidence="2 3">
    <name type="scientific">Bipolaris oryzae ATCC 44560</name>
    <dbReference type="NCBI Taxonomy" id="930090"/>
    <lineage>
        <taxon>Eukaryota</taxon>
        <taxon>Fungi</taxon>
        <taxon>Dikarya</taxon>
        <taxon>Ascomycota</taxon>
        <taxon>Pezizomycotina</taxon>
        <taxon>Dothideomycetes</taxon>
        <taxon>Pleosporomycetidae</taxon>
        <taxon>Pleosporales</taxon>
        <taxon>Pleosporineae</taxon>
        <taxon>Pleosporaceae</taxon>
        <taxon>Bipolaris</taxon>
    </lineage>
</organism>
<evidence type="ECO:0000313" key="2">
    <source>
        <dbReference type="EMBL" id="EUC42724.1"/>
    </source>
</evidence>
<keyword evidence="3" id="KW-1185">Reference proteome</keyword>
<feature type="compositionally biased region" description="Basic and acidic residues" evidence="1">
    <location>
        <begin position="23"/>
        <end position="36"/>
    </location>
</feature>
<proteinExistence type="predicted"/>
<dbReference type="HOGENOM" id="CLU_1786518_0_0_1"/>